<evidence type="ECO:0000259" key="3">
    <source>
        <dbReference type="Pfam" id="PF17481"/>
    </source>
</evidence>
<dbReference type="Gene3D" id="3.30.360.90">
    <property type="match status" value="1"/>
</dbReference>
<name>A0ABW9GY50_9FIRM</name>
<reference evidence="6 7" key="1">
    <citation type="journal article" date="2016" name="Int. J. Syst. Evol. Microbiol.">
        <title>Peptococcus simiae sp. nov., isolated from rhesus macaque faeces and emended description of the genus Peptococcus.</title>
        <authorList>
            <person name="Shkoporov A.N."/>
            <person name="Efimov B.A."/>
            <person name="Kondova I."/>
            <person name="Ouwerling B."/>
            <person name="Chaplin A.V."/>
            <person name="Shcherbakova V.A."/>
            <person name="Langermans J.A.M."/>
        </authorList>
    </citation>
    <scope>NUCLEOTIDE SEQUENCE [LARGE SCALE GENOMIC DNA]</scope>
    <source>
        <strain evidence="6 7">M108</strain>
    </source>
</reference>
<protein>
    <submittedName>
        <fullName evidence="6">Phage tail sheath subtilisin-like domain-containing protein</fullName>
    </submittedName>
</protein>
<feature type="domain" description="Phage tail sheath protein-like beta-sandwich" evidence="3">
    <location>
        <begin position="99"/>
        <end position="177"/>
    </location>
</feature>
<comment type="similarity">
    <text evidence="1">Belongs to the myoviridae tail sheath protein family.</text>
</comment>
<accession>A0ABW9GY50</accession>
<evidence type="ECO:0000259" key="5">
    <source>
        <dbReference type="Pfam" id="PF22671"/>
    </source>
</evidence>
<evidence type="ECO:0000259" key="2">
    <source>
        <dbReference type="Pfam" id="PF04984"/>
    </source>
</evidence>
<evidence type="ECO:0000259" key="4">
    <source>
        <dbReference type="Pfam" id="PF17482"/>
    </source>
</evidence>
<dbReference type="InterPro" id="IPR020287">
    <property type="entry name" value="Tail_sheath_C"/>
</dbReference>
<dbReference type="EMBL" id="JBJUVG010000003">
    <property type="protein sequence ID" value="MFM9413340.1"/>
    <property type="molecule type" value="Genomic_DNA"/>
</dbReference>
<dbReference type="InterPro" id="IPR035089">
    <property type="entry name" value="Phage_sheath_subtilisin"/>
</dbReference>
<evidence type="ECO:0000256" key="1">
    <source>
        <dbReference type="ARBA" id="ARBA00008005"/>
    </source>
</evidence>
<sequence length="440" mass="48577">MSGWGGGLYTVQNKEIPGAYFKFESEPSTPNVFSDRGVVAVAAELDWGAEGKVVTIDRETFLRQSDQLLGYAFTDSELRPWRELFVGANKVLVYRLGKGVKASNKLAEAVYPGTVGNLLAVAIEATGDKFDVVTYLRGQEVDRQTVKAAADLKANAWVTFKSGDLAKAEALPLTGGTSGTATGTDHQKALTAFEGYRFDVLLCASDDKTTKKLYVEWTKQAVREAGLYHQLVAHNLEKADDEYIINLYNTVTDPGAPKHALAWYLAGIEAGCAVNKDLTAHAYLGEYAIDTEGLGASRQKELKAQGRLVFINVDDTPTVFMDINSLHTFSPEHGEDFRYNQCMRVLNQRANDVQKIFTRFYLGKAGTDADSRTMFKNDIVNNMTNGMIAVGAVKNYLPEDTIVDLGQDPRSYHVRERIIPNMAVLYLYQDIYIAREGSAN</sequence>
<gene>
    <name evidence="6" type="ORF">ACKQTC_03055</name>
</gene>
<feature type="domain" description="Tail sheath protein Gp18-like" evidence="5">
    <location>
        <begin position="36"/>
        <end position="96"/>
    </location>
</feature>
<evidence type="ECO:0000313" key="7">
    <source>
        <dbReference type="Proteomes" id="UP001631949"/>
    </source>
</evidence>
<feature type="domain" description="Tail sheath protein subtilisin-like" evidence="2">
    <location>
        <begin position="179"/>
        <end position="325"/>
    </location>
</feature>
<dbReference type="Gene3D" id="3.30.1490.360">
    <property type="match status" value="1"/>
</dbReference>
<comment type="caution">
    <text evidence="6">The sequence shown here is derived from an EMBL/GenBank/DDBJ whole genome shotgun (WGS) entry which is preliminary data.</text>
</comment>
<dbReference type="RefSeq" id="WP_408976958.1">
    <property type="nucleotide sequence ID" value="NZ_JBJUVG010000003.1"/>
</dbReference>
<organism evidence="6 7">
    <name type="scientific">Peptococcus simiae</name>
    <dbReference type="NCBI Taxonomy" id="1643805"/>
    <lineage>
        <taxon>Bacteria</taxon>
        <taxon>Bacillati</taxon>
        <taxon>Bacillota</taxon>
        <taxon>Clostridia</taxon>
        <taxon>Eubacteriales</taxon>
        <taxon>Peptococcaceae</taxon>
        <taxon>Peptococcus</taxon>
    </lineage>
</organism>
<dbReference type="Proteomes" id="UP001631949">
    <property type="component" value="Unassembled WGS sequence"/>
</dbReference>
<dbReference type="InterPro" id="IPR035326">
    <property type="entry name" value="Beta_sandwich_Seath"/>
</dbReference>
<dbReference type="Gene3D" id="3.40.50.11790">
    <property type="match status" value="1"/>
</dbReference>
<dbReference type="Gene3D" id="2.60.40.4290">
    <property type="match status" value="1"/>
</dbReference>
<dbReference type="Pfam" id="PF22671">
    <property type="entry name" value="Gp18_domIII_N"/>
    <property type="match status" value="1"/>
</dbReference>
<dbReference type="Pfam" id="PF17481">
    <property type="entry name" value="Phage_sheath_domII"/>
    <property type="match status" value="1"/>
</dbReference>
<dbReference type="Pfam" id="PF04984">
    <property type="entry name" value="Phage_sheath_1"/>
    <property type="match status" value="1"/>
</dbReference>
<evidence type="ECO:0000313" key="6">
    <source>
        <dbReference type="EMBL" id="MFM9413340.1"/>
    </source>
</evidence>
<dbReference type="Gene3D" id="3.30.1370.220">
    <property type="match status" value="1"/>
</dbReference>
<dbReference type="Pfam" id="PF17482">
    <property type="entry name" value="Phage_sheath_1C"/>
    <property type="match status" value="1"/>
</dbReference>
<keyword evidence="7" id="KW-1185">Reference proteome</keyword>
<dbReference type="InterPro" id="IPR054564">
    <property type="entry name" value="Gp18_domIII_N"/>
</dbReference>
<feature type="domain" description="Tail sheath protein C-terminal" evidence="4">
    <location>
        <begin position="334"/>
        <end position="411"/>
    </location>
</feature>
<proteinExistence type="inferred from homology"/>